<feature type="compositionally biased region" description="Basic and acidic residues" evidence="1">
    <location>
        <begin position="293"/>
        <end position="303"/>
    </location>
</feature>
<sequence length="338" mass="36536">MTKFQTLADAAAAQEREMRELDVKLKLIQEKLAALPVAQSSRILPDVEAAKSLHRSVLQRNGRNFGFLKQMRLETMLEGVRARCAMDGGPPLPSGGDDWDSDLDHFRVCAELTCPQWIADHKAWLLEKNKSSSGSGPGAQSQGKAGSVADSGARSTGSTPSFKEGLQPPTPQSKALVGQLQDLMKREGGLKATLKKTKLLPAILQPRKATAAPTDVTRASSEMTLHKRLASNSPRIDVPAFKKTAGKARAMDEPGAGAGLGFSQSVYGHHFGTAPPERASAAKTESASISESTMRRLSEEAKSRSRVSVLINEERQMTRTLGKFFKRKEDGKSKTEAE</sequence>
<dbReference type="EMBL" id="KZ819368">
    <property type="protein sequence ID" value="PWN43654.1"/>
    <property type="molecule type" value="Genomic_DNA"/>
</dbReference>
<evidence type="ECO:0000256" key="1">
    <source>
        <dbReference type="SAM" id="MobiDB-lite"/>
    </source>
</evidence>
<proteinExistence type="predicted"/>
<feature type="region of interest" description="Disordered" evidence="1">
    <location>
        <begin position="129"/>
        <end position="173"/>
    </location>
</feature>
<gene>
    <name evidence="2" type="ORF">IE81DRAFT_346450</name>
</gene>
<feature type="region of interest" description="Disordered" evidence="1">
    <location>
        <begin position="274"/>
        <end position="305"/>
    </location>
</feature>
<dbReference type="AlphaFoldDB" id="A0A316W2A1"/>
<name>A0A316W2A1_9BASI</name>
<dbReference type="Proteomes" id="UP000245783">
    <property type="component" value="Unassembled WGS sequence"/>
</dbReference>
<protein>
    <submittedName>
        <fullName evidence="2">Uncharacterized protein</fullName>
    </submittedName>
</protein>
<feature type="compositionally biased region" description="Low complexity" evidence="1">
    <location>
        <begin position="131"/>
        <end position="147"/>
    </location>
</feature>
<organism evidence="2 3">
    <name type="scientific">Ceraceosorus guamensis</name>
    <dbReference type="NCBI Taxonomy" id="1522189"/>
    <lineage>
        <taxon>Eukaryota</taxon>
        <taxon>Fungi</taxon>
        <taxon>Dikarya</taxon>
        <taxon>Basidiomycota</taxon>
        <taxon>Ustilaginomycotina</taxon>
        <taxon>Exobasidiomycetes</taxon>
        <taxon>Ceraceosorales</taxon>
        <taxon>Ceraceosoraceae</taxon>
        <taxon>Ceraceosorus</taxon>
    </lineage>
</organism>
<dbReference type="RefSeq" id="XP_025370814.1">
    <property type="nucleotide sequence ID" value="XM_025516045.1"/>
</dbReference>
<keyword evidence="3" id="KW-1185">Reference proteome</keyword>
<accession>A0A316W2A1</accession>
<dbReference type="InParanoid" id="A0A316W2A1"/>
<evidence type="ECO:0000313" key="3">
    <source>
        <dbReference type="Proteomes" id="UP000245783"/>
    </source>
</evidence>
<dbReference type="GeneID" id="37037915"/>
<evidence type="ECO:0000313" key="2">
    <source>
        <dbReference type="EMBL" id="PWN43654.1"/>
    </source>
</evidence>
<reference evidence="2 3" key="1">
    <citation type="journal article" date="2018" name="Mol. Biol. Evol.">
        <title>Broad Genomic Sampling Reveals a Smut Pathogenic Ancestry of the Fungal Clade Ustilaginomycotina.</title>
        <authorList>
            <person name="Kijpornyongpan T."/>
            <person name="Mondo S.J."/>
            <person name="Barry K."/>
            <person name="Sandor L."/>
            <person name="Lee J."/>
            <person name="Lipzen A."/>
            <person name="Pangilinan J."/>
            <person name="LaButti K."/>
            <person name="Hainaut M."/>
            <person name="Henrissat B."/>
            <person name="Grigoriev I.V."/>
            <person name="Spatafora J.W."/>
            <person name="Aime M.C."/>
        </authorList>
    </citation>
    <scope>NUCLEOTIDE SEQUENCE [LARGE SCALE GENOMIC DNA]</scope>
    <source>
        <strain evidence="2 3">MCA 4658</strain>
    </source>
</reference>
<feature type="compositionally biased region" description="Polar residues" evidence="1">
    <location>
        <begin position="283"/>
        <end position="292"/>
    </location>
</feature>